<organism evidence="2 3">
    <name type="scientific">Psychrosphaera ytuae</name>
    <dbReference type="NCBI Taxonomy" id="2820710"/>
    <lineage>
        <taxon>Bacteria</taxon>
        <taxon>Pseudomonadati</taxon>
        <taxon>Pseudomonadota</taxon>
        <taxon>Gammaproteobacteria</taxon>
        <taxon>Alteromonadales</taxon>
        <taxon>Pseudoalteromonadaceae</taxon>
        <taxon>Psychrosphaera</taxon>
    </lineage>
</organism>
<proteinExistence type="predicted"/>
<sequence length="135" mass="14888">MKKIVIVLLLCFSMPLFAGNVIVVHKDNDTSLSLSDAKKIYLGRSGAFDNGTRAVPITLAEGHAIRADFNRTILNKSESQYSGYWAKMSFTGRAIPPKEMTNSKEVKDFVAGNVNAVGIMNDEFVDESVRIVARF</sequence>
<evidence type="ECO:0000256" key="1">
    <source>
        <dbReference type="SAM" id="SignalP"/>
    </source>
</evidence>
<dbReference type="Proteomes" id="UP000682739">
    <property type="component" value="Chromosome"/>
</dbReference>
<dbReference type="EMBL" id="CP072110">
    <property type="protein sequence ID" value="QTH62934.1"/>
    <property type="molecule type" value="Genomic_DNA"/>
</dbReference>
<keyword evidence="3" id="KW-1185">Reference proteome</keyword>
<name>A0A975D9Z7_9GAMM</name>
<dbReference type="Gene3D" id="3.40.190.10">
    <property type="entry name" value="Periplasmic binding protein-like II"/>
    <property type="match status" value="1"/>
</dbReference>
<dbReference type="SUPFAM" id="SSF53850">
    <property type="entry name" value="Periplasmic binding protein-like II"/>
    <property type="match status" value="1"/>
</dbReference>
<feature type="signal peptide" evidence="1">
    <location>
        <begin position="1"/>
        <end position="18"/>
    </location>
</feature>
<keyword evidence="1" id="KW-0732">Signal</keyword>
<dbReference type="KEGG" id="psym:J1N51_09195"/>
<feature type="chain" id="PRO_5037676502" evidence="1">
    <location>
        <begin position="19"/>
        <end position="135"/>
    </location>
</feature>
<dbReference type="RefSeq" id="WP_208830637.1">
    <property type="nucleotide sequence ID" value="NZ_CP072110.1"/>
</dbReference>
<accession>A0A975D9Z7</accession>
<evidence type="ECO:0000313" key="3">
    <source>
        <dbReference type="Proteomes" id="UP000682739"/>
    </source>
</evidence>
<protein>
    <submittedName>
        <fullName evidence="2">Phosphate ABC transporter substrate-binding protein</fullName>
    </submittedName>
</protein>
<dbReference type="AlphaFoldDB" id="A0A975D9Z7"/>
<gene>
    <name evidence="2" type="ORF">J1N51_09195</name>
</gene>
<reference evidence="2" key="1">
    <citation type="submission" date="2021-03" db="EMBL/GenBank/DDBJ databases">
        <title>Description of Psychrosphaera ytuae sp. nov. isolated from deep sea sediment of South China Sea.</title>
        <authorList>
            <person name="Zhang J."/>
            <person name="Xu X.-D."/>
        </authorList>
    </citation>
    <scope>NUCLEOTIDE SEQUENCE</scope>
    <source>
        <strain evidence="2">MTZ26</strain>
    </source>
</reference>
<evidence type="ECO:0000313" key="2">
    <source>
        <dbReference type="EMBL" id="QTH62934.1"/>
    </source>
</evidence>